<evidence type="ECO:0000313" key="2">
    <source>
        <dbReference type="Proteomes" id="UP001333102"/>
    </source>
</evidence>
<accession>A0ABZ1BLA1</accession>
<proteinExistence type="predicted"/>
<keyword evidence="2" id="KW-1185">Reference proteome</keyword>
<reference evidence="2" key="1">
    <citation type="submission" date="2023-12" db="EMBL/GenBank/DDBJ databases">
        <title>Novel isolates from deep terrestrial aquifers shed light on the physiology and ecology of the class Limnochordia.</title>
        <authorList>
            <person name="Karnachuk O.V."/>
            <person name="Lukina A.P."/>
            <person name="Avakyan M.R."/>
            <person name="Kadnikov V."/>
            <person name="Begmatov S."/>
            <person name="Beletsky A.V."/>
            <person name="Mardanov A.V."/>
            <person name="Ravin N.V."/>
        </authorList>
    </citation>
    <scope>NUCLEOTIDE SEQUENCE [LARGE SCALE GENOMIC DNA]</scope>
    <source>
        <strain evidence="2">LN</strain>
    </source>
</reference>
<organism evidence="1 2">
    <name type="scientific">Geochorda subterranea</name>
    <dbReference type="NCBI Taxonomy" id="3109564"/>
    <lineage>
        <taxon>Bacteria</taxon>
        <taxon>Bacillati</taxon>
        <taxon>Bacillota</taxon>
        <taxon>Limnochordia</taxon>
        <taxon>Limnochordales</taxon>
        <taxon>Geochordaceae</taxon>
        <taxon>Geochorda</taxon>
    </lineage>
</organism>
<evidence type="ECO:0000313" key="1">
    <source>
        <dbReference type="EMBL" id="WRP13469.1"/>
    </source>
</evidence>
<gene>
    <name evidence="1" type="ORF">VLY81_08385</name>
</gene>
<sequence>MATWWRPPGRASETMALSRRLLRLEREVRRLQEAHRLSLAYMRGIDEDLAAIEDRLPDGAARVGADGSRRLGAREEQEPAVFVECDRCHRTVGLAEGELGAFEEAIHCPYCGAELMRAWKPPAQR</sequence>
<evidence type="ECO:0008006" key="3">
    <source>
        <dbReference type="Google" id="ProtNLM"/>
    </source>
</evidence>
<dbReference type="EMBL" id="CP141614">
    <property type="protein sequence ID" value="WRP13469.1"/>
    <property type="molecule type" value="Genomic_DNA"/>
</dbReference>
<name>A0ABZ1BLA1_9FIRM</name>
<protein>
    <recommendedName>
        <fullName evidence="3">DksA C4-type domain-containing protein</fullName>
    </recommendedName>
</protein>
<dbReference type="RefSeq" id="WP_324667714.1">
    <property type="nucleotide sequence ID" value="NZ_CP141614.1"/>
</dbReference>
<dbReference type="Proteomes" id="UP001333102">
    <property type="component" value="Chromosome"/>
</dbReference>